<dbReference type="STRING" id="1123272.SAMN02745824_1435"/>
<dbReference type="InterPro" id="IPR005119">
    <property type="entry name" value="LysR_subst-bd"/>
</dbReference>
<dbReference type="PANTHER" id="PTHR30126:SF2">
    <property type="entry name" value="HTH-TYPE TRANSCRIPTIONAL REGULATOR YJIE"/>
    <property type="match status" value="1"/>
</dbReference>
<sequence>MELKWLEDFIAVANRQHFARAASDRYITQSAISRRIQALESWVGTSLLDRSQNPVQLTPAGEEYLNIAKDLVERSYEGRATISRFSRIDKSSITIGCLHTLTLNYLPELLSSLYGSIGKFSLHVIAEVPSIEEHISGLQNRSYDFFICYAHDSVSINLDSRYYPHIDIDQHWIRPYQGLTTEPIDLSRGTEAIDYLEYASTTYMTRVISQLLARAPFRKRLSTMYRSSLAESLLSATSEGIGISWLPDTIFKDRPEDAGVRLVTEEWNIPLNVRVYRLGAKMRPLAAKIWEQLENHRI</sequence>
<keyword evidence="3 6" id="KW-0238">DNA-binding</keyword>
<keyword evidence="2" id="KW-0805">Transcription regulation</keyword>
<dbReference type="OrthoDB" id="9786526at2"/>
<accession>A0A1N6D1T6</accession>
<dbReference type="PRINTS" id="PR00039">
    <property type="entry name" value="HTHLYSR"/>
</dbReference>
<dbReference type="GO" id="GO:0003700">
    <property type="term" value="F:DNA-binding transcription factor activity"/>
    <property type="evidence" value="ECO:0007669"/>
    <property type="project" value="InterPro"/>
</dbReference>
<dbReference type="Gene3D" id="1.10.10.10">
    <property type="entry name" value="Winged helix-like DNA-binding domain superfamily/Winged helix DNA-binding domain"/>
    <property type="match status" value="1"/>
</dbReference>
<dbReference type="Pfam" id="PF00126">
    <property type="entry name" value="HTH_1"/>
    <property type="match status" value="1"/>
</dbReference>
<dbReference type="Pfam" id="PF03466">
    <property type="entry name" value="LysR_substrate"/>
    <property type="match status" value="1"/>
</dbReference>
<keyword evidence="7" id="KW-1185">Reference proteome</keyword>
<evidence type="ECO:0000313" key="6">
    <source>
        <dbReference type="EMBL" id="SIN64761.1"/>
    </source>
</evidence>
<proteinExistence type="inferred from homology"/>
<feature type="domain" description="HTH lysR-type" evidence="5">
    <location>
        <begin position="1"/>
        <end position="58"/>
    </location>
</feature>
<name>A0A1N6D1T6_9SPHN</name>
<dbReference type="SUPFAM" id="SSF46785">
    <property type="entry name" value="Winged helix' DNA-binding domain"/>
    <property type="match status" value="1"/>
</dbReference>
<evidence type="ECO:0000313" key="7">
    <source>
        <dbReference type="Proteomes" id="UP000185192"/>
    </source>
</evidence>
<evidence type="ECO:0000259" key="5">
    <source>
        <dbReference type="PROSITE" id="PS50931"/>
    </source>
</evidence>
<dbReference type="InterPro" id="IPR000847">
    <property type="entry name" value="LysR_HTH_N"/>
</dbReference>
<evidence type="ECO:0000256" key="1">
    <source>
        <dbReference type="ARBA" id="ARBA00009437"/>
    </source>
</evidence>
<protein>
    <submittedName>
        <fullName evidence="6">DNA-binding transcriptional regulator, LysR family</fullName>
    </submittedName>
</protein>
<keyword evidence="4" id="KW-0804">Transcription</keyword>
<dbReference type="InterPro" id="IPR036388">
    <property type="entry name" value="WH-like_DNA-bd_sf"/>
</dbReference>
<dbReference type="GO" id="GO:0000976">
    <property type="term" value="F:transcription cis-regulatory region binding"/>
    <property type="evidence" value="ECO:0007669"/>
    <property type="project" value="TreeGrafter"/>
</dbReference>
<evidence type="ECO:0000256" key="3">
    <source>
        <dbReference type="ARBA" id="ARBA00023125"/>
    </source>
</evidence>
<comment type="similarity">
    <text evidence="1">Belongs to the LysR transcriptional regulatory family.</text>
</comment>
<dbReference type="PROSITE" id="PS50931">
    <property type="entry name" value="HTH_LYSR"/>
    <property type="match status" value="1"/>
</dbReference>
<dbReference type="SUPFAM" id="SSF53850">
    <property type="entry name" value="Periplasmic binding protein-like II"/>
    <property type="match status" value="1"/>
</dbReference>
<organism evidence="6 7">
    <name type="scientific">Parasphingorhabdus marina DSM 22363</name>
    <dbReference type="NCBI Taxonomy" id="1123272"/>
    <lineage>
        <taxon>Bacteria</taxon>
        <taxon>Pseudomonadati</taxon>
        <taxon>Pseudomonadota</taxon>
        <taxon>Alphaproteobacteria</taxon>
        <taxon>Sphingomonadales</taxon>
        <taxon>Sphingomonadaceae</taxon>
        <taxon>Parasphingorhabdus</taxon>
    </lineage>
</organism>
<dbReference type="FunFam" id="1.10.10.10:FF:000001">
    <property type="entry name" value="LysR family transcriptional regulator"/>
    <property type="match status" value="1"/>
</dbReference>
<dbReference type="EMBL" id="FSQW01000001">
    <property type="protein sequence ID" value="SIN64761.1"/>
    <property type="molecule type" value="Genomic_DNA"/>
</dbReference>
<dbReference type="AlphaFoldDB" id="A0A1N6D1T6"/>
<dbReference type="PANTHER" id="PTHR30126">
    <property type="entry name" value="HTH-TYPE TRANSCRIPTIONAL REGULATOR"/>
    <property type="match status" value="1"/>
</dbReference>
<evidence type="ECO:0000256" key="4">
    <source>
        <dbReference type="ARBA" id="ARBA00023163"/>
    </source>
</evidence>
<evidence type="ECO:0000256" key="2">
    <source>
        <dbReference type="ARBA" id="ARBA00023015"/>
    </source>
</evidence>
<gene>
    <name evidence="6" type="ORF">SAMN02745824_1435</name>
</gene>
<dbReference type="Proteomes" id="UP000185192">
    <property type="component" value="Unassembled WGS sequence"/>
</dbReference>
<reference evidence="7" key="1">
    <citation type="submission" date="2016-11" db="EMBL/GenBank/DDBJ databases">
        <authorList>
            <person name="Varghese N."/>
            <person name="Submissions S."/>
        </authorList>
    </citation>
    <scope>NUCLEOTIDE SEQUENCE [LARGE SCALE GENOMIC DNA]</scope>
    <source>
        <strain evidence="7">DSM 22363</strain>
    </source>
</reference>
<dbReference type="InterPro" id="IPR036390">
    <property type="entry name" value="WH_DNA-bd_sf"/>
</dbReference>
<dbReference type="RefSeq" id="WP_159437049.1">
    <property type="nucleotide sequence ID" value="NZ_FSQW01000001.1"/>
</dbReference>